<evidence type="ECO:0000256" key="7">
    <source>
        <dbReference type="ARBA" id="ARBA00023015"/>
    </source>
</evidence>
<gene>
    <name evidence="13" type="ORF">J437_LFUL018366</name>
</gene>
<dbReference type="FunFam" id="3.30.160.60:FF:000446">
    <property type="entry name" value="Zinc finger protein"/>
    <property type="match status" value="1"/>
</dbReference>
<feature type="domain" description="C2H2-type" evidence="12">
    <location>
        <begin position="279"/>
        <end position="297"/>
    </location>
</feature>
<evidence type="ECO:0000256" key="1">
    <source>
        <dbReference type="ARBA" id="ARBA00004123"/>
    </source>
</evidence>
<feature type="domain" description="C2H2-type" evidence="12">
    <location>
        <begin position="197"/>
        <end position="224"/>
    </location>
</feature>
<comment type="subcellular location">
    <subcellularLocation>
        <location evidence="1">Nucleus</location>
    </subcellularLocation>
</comment>
<evidence type="ECO:0000256" key="8">
    <source>
        <dbReference type="ARBA" id="ARBA00023125"/>
    </source>
</evidence>
<protein>
    <recommendedName>
        <fullName evidence="12">C2H2-type domain-containing protein</fullName>
    </recommendedName>
</protein>
<dbReference type="InterPro" id="IPR036236">
    <property type="entry name" value="Znf_C2H2_sf"/>
</dbReference>
<dbReference type="GO" id="GO:0001228">
    <property type="term" value="F:DNA-binding transcription activator activity, RNA polymerase II-specific"/>
    <property type="evidence" value="ECO:0007669"/>
    <property type="project" value="TreeGrafter"/>
</dbReference>
<dbReference type="InterPro" id="IPR013087">
    <property type="entry name" value="Znf_C2H2_type"/>
</dbReference>
<keyword evidence="8" id="KW-0238">DNA-binding</keyword>
<dbReference type="PROSITE" id="PS00028">
    <property type="entry name" value="ZINC_FINGER_C2H2_1"/>
    <property type="match status" value="5"/>
</dbReference>
<keyword evidence="9" id="KW-0804">Transcription</keyword>
<feature type="domain" description="C2H2-type" evidence="12">
    <location>
        <begin position="251"/>
        <end position="278"/>
    </location>
</feature>
<dbReference type="Gene3D" id="3.30.160.60">
    <property type="entry name" value="Classic Zinc Finger"/>
    <property type="match status" value="5"/>
</dbReference>
<proteinExistence type="inferred from homology"/>
<reference evidence="13" key="1">
    <citation type="submission" date="2013-04" db="EMBL/GenBank/DDBJ databases">
        <authorList>
            <person name="Qu J."/>
            <person name="Murali S.C."/>
            <person name="Bandaranaike D."/>
            <person name="Bellair M."/>
            <person name="Blankenburg K."/>
            <person name="Chao H."/>
            <person name="Dinh H."/>
            <person name="Doddapaneni H."/>
            <person name="Downs B."/>
            <person name="Dugan-Rocha S."/>
            <person name="Elkadiri S."/>
            <person name="Gnanaolivu R.D."/>
            <person name="Hernandez B."/>
            <person name="Javaid M."/>
            <person name="Jayaseelan J.C."/>
            <person name="Lee S."/>
            <person name="Li M."/>
            <person name="Ming W."/>
            <person name="Munidasa M."/>
            <person name="Muniz J."/>
            <person name="Nguyen L."/>
            <person name="Ongeri F."/>
            <person name="Osuji N."/>
            <person name="Pu L.-L."/>
            <person name="Puazo M."/>
            <person name="Qu C."/>
            <person name="Quiroz J."/>
            <person name="Raj R."/>
            <person name="Weissenberger G."/>
            <person name="Xin Y."/>
            <person name="Zou X."/>
            <person name="Han Y."/>
            <person name="Richards S."/>
            <person name="Worley K."/>
            <person name="Muzny D."/>
            <person name="Gibbs R."/>
        </authorList>
    </citation>
    <scope>NUCLEOTIDE SEQUENCE</scope>
    <source>
        <strain evidence="13">Sampled in the wild</strain>
    </source>
</reference>
<keyword evidence="4" id="KW-0677">Repeat</keyword>
<keyword evidence="7" id="KW-0805">Transcription regulation</keyword>
<dbReference type="PROSITE" id="PS50157">
    <property type="entry name" value="ZINC_FINGER_C2H2_2"/>
    <property type="match status" value="6"/>
</dbReference>
<keyword evidence="3" id="KW-0479">Metal-binding</keyword>
<dbReference type="GO" id="GO:0005634">
    <property type="term" value="C:nucleus"/>
    <property type="evidence" value="ECO:0007669"/>
    <property type="project" value="UniProtKB-SubCell"/>
</dbReference>
<evidence type="ECO:0000256" key="3">
    <source>
        <dbReference type="ARBA" id="ARBA00022723"/>
    </source>
</evidence>
<evidence type="ECO:0000259" key="12">
    <source>
        <dbReference type="PROSITE" id="PS50157"/>
    </source>
</evidence>
<evidence type="ECO:0000256" key="2">
    <source>
        <dbReference type="ARBA" id="ARBA00006991"/>
    </source>
</evidence>
<evidence type="ECO:0000313" key="14">
    <source>
        <dbReference type="Proteomes" id="UP000792457"/>
    </source>
</evidence>
<dbReference type="SMART" id="SM00355">
    <property type="entry name" value="ZnF_C2H2"/>
    <property type="match status" value="5"/>
</dbReference>
<dbReference type="FunFam" id="3.30.160.60:FF:000340">
    <property type="entry name" value="zinc finger protein 473 isoform X1"/>
    <property type="match status" value="1"/>
</dbReference>
<dbReference type="OrthoDB" id="6077919at2759"/>
<reference evidence="13" key="2">
    <citation type="submission" date="2017-10" db="EMBL/GenBank/DDBJ databases">
        <title>Ladona fulva Genome sequencing and assembly.</title>
        <authorList>
            <person name="Murali S."/>
            <person name="Richards S."/>
            <person name="Bandaranaike D."/>
            <person name="Bellair M."/>
            <person name="Blankenburg K."/>
            <person name="Chao H."/>
            <person name="Dinh H."/>
            <person name="Doddapaneni H."/>
            <person name="Dugan-Rocha S."/>
            <person name="Elkadiri S."/>
            <person name="Gnanaolivu R."/>
            <person name="Hernandez B."/>
            <person name="Skinner E."/>
            <person name="Javaid M."/>
            <person name="Lee S."/>
            <person name="Li M."/>
            <person name="Ming W."/>
            <person name="Munidasa M."/>
            <person name="Muniz J."/>
            <person name="Nguyen L."/>
            <person name="Hughes D."/>
            <person name="Osuji N."/>
            <person name="Pu L.-L."/>
            <person name="Puazo M."/>
            <person name="Qu C."/>
            <person name="Quiroz J."/>
            <person name="Raj R."/>
            <person name="Weissenberger G."/>
            <person name="Xin Y."/>
            <person name="Zou X."/>
            <person name="Han Y."/>
            <person name="Worley K."/>
            <person name="Muzny D."/>
            <person name="Gibbs R."/>
        </authorList>
    </citation>
    <scope>NUCLEOTIDE SEQUENCE</scope>
    <source>
        <strain evidence="13">Sampled in the wild</strain>
    </source>
</reference>
<dbReference type="EMBL" id="KZ309534">
    <property type="protein sequence ID" value="KAG8239160.1"/>
    <property type="molecule type" value="Genomic_DNA"/>
</dbReference>
<name>A0A8K0KSV8_LADFU</name>
<accession>A0A8K0KSV8</accession>
<feature type="domain" description="C2H2-type" evidence="12">
    <location>
        <begin position="223"/>
        <end position="250"/>
    </location>
</feature>
<dbReference type="FunFam" id="3.30.160.60:FF:000870">
    <property type="entry name" value="zinc finger protein 197 isoform X1"/>
    <property type="match status" value="1"/>
</dbReference>
<evidence type="ECO:0000313" key="13">
    <source>
        <dbReference type="EMBL" id="KAG8239160.1"/>
    </source>
</evidence>
<organism evidence="13 14">
    <name type="scientific">Ladona fulva</name>
    <name type="common">Scarce chaser dragonfly</name>
    <name type="synonym">Libellula fulva</name>
    <dbReference type="NCBI Taxonomy" id="123851"/>
    <lineage>
        <taxon>Eukaryota</taxon>
        <taxon>Metazoa</taxon>
        <taxon>Ecdysozoa</taxon>
        <taxon>Arthropoda</taxon>
        <taxon>Hexapoda</taxon>
        <taxon>Insecta</taxon>
        <taxon>Pterygota</taxon>
        <taxon>Palaeoptera</taxon>
        <taxon>Odonata</taxon>
        <taxon>Epiprocta</taxon>
        <taxon>Anisoptera</taxon>
        <taxon>Libelluloidea</taxon>
        <taxon>Libellulidae</taxon>
        <taxon>Ladona</taxon>
    </lineage>
</organism>
<keyword evidence="6" id="KW-0862">Zinc</keyword>
<feature type="domain" description="C2H2-type" evidence="12">
    <location>
        <begin position="156"/>
        <end position="183"/>
    </location>
</feature>
<dbReference type="GO" id="GO:0000978">
    <property type="term" value="F:RNA polymerase II cis-regulatory region sequence-specific DNA binding"/>
    <property type="evidence" value="ECO:0007669"/>
    <property type="project" value="TreeGrafter"/>
</dbReference>
<comment type="similarity">
    <text evidence="2">Belongs to the krueppel C2H2-type zinc-finger protein family.</text>
</comment>
<dbReference type="Proteomes" id="UP000792457">
    <property type="component" value="Unassembled WGS sequence"/>
</dbReference>
<evidence type="ECO:0000256" key="10">
    <source>
        <dbReference type="ARBA" id="ARBA00023242"/>
    </source>
</evidence>
<evidence type="ECO:0000256" key="6">
    <source>
        <dbReference type="ARBA" id="ARBA00022833"/>
    </source>
</evidence>
<dbReference type="SUPFAM" id="SSF57667">
    <property type="entry name" value="beta-beta-alpha zinc fingers"/>
    <property type="match status" value="3"/>
</dbReference>
<keyword evidence="10" id="KW-0539">Nucleus</keyword>
<dbReference type="PANTHER" id="PTHR24393:SF15">
    <property type="entry name" value="IP01243P-RELATED"/>
    <property type="match status" value="1"/>
</dbReference>
<evidence type="ECO:0000256" key="4">
    <source>
        <dbReference type="ARBA" id="ARBA00022737"/>
    </source>
</evidence>
<dbReference type="AlphaFoldDB" id="A0A8K0KSV8"/>
<dbReference type="Pfam" id="PF00096">
    <property type="entry name" value="zf-C2H2"/>
    <property type="match status" value="2"/>
</dbReference>
<feature type="domain" description="C2H2-type" evidence="12">
    <location>
        <begin position="128"/>
        <end position="155"/>
    </location>
</feature>
<dbReference type="GO" id="GO:0008270">
    <property type="term" value="F:zinc ion binding"/>
    <property type="evidence" value="ECO:0007669"/>
    <property type="project" value="UniProtKB-KW"/>
</dbReference>
<keyword evidence="14" id="KW-1185">Reference proteome</keyword>
<evidence type="ECO:0000256" key="11">
    <source>
        <dbReference type="PROSITE-ProRule" id="PRU00042"/>
    </source>
</evidence>
<sequence>MDIENFSEVSGGEGNDGGFVEAEVLERKMDVVGEVQELDQSYDADERERVPFERELHFGEDNSNVLNELESSGVTYDVPEEKRLQYMGVKEGSMDNLSVEEASSIVSTPVEPGFSGAKIPAQNRRKDFVCDVCHKSFQWKRDLYRHTTVHTNDRPHSCNICGKRFKLKRDRRLHELRHIRDENNKSNNEIENIEKPYPCYICGKQFYTGKKLSEHFNIHTNKYSCNFCGKSYRNSSDLSRHKRIHSKVKGFSCEICQKSFYQSCNLKSHMKSHSLEKTFSCNFCGKKFKLKNCKRQH</sequence>
<dbReference type="PANTHER" id="PTHR24393">
    <property type="entry name" value="ZINC FINGER PROTEIN"/>
    <property type="match status" value="1"/>
</dbReference>
<keyword evidence="5 11" id="KW-0863">Zinc-finger</keyword>
<evidence type="ECO:0000256" key="5">
    <source>
        <dbReference type="ARBA" id="ARBA00022771"/>
    </source>
</evidence>
<evidence type="ECO:0000256" key="9">
    <source>
        <dbReference type="ARBA" id="ARBA00023163"/>
    </source>
</evidence>
<comment type="caution">
    <text evidence="13">The sequence shown here is derived from an EMBL/GenBank/DDBJ whole genome shotgun (WGS) entry which is preliminary data.</text>
</comment>